<gene>
    <name evidence="2" type="ORF">SEA_TAPTIC_3</name>
</gene>
<evidence type="ECO:0000256" key="1">
    <source>
        <dbReference type="SAM" id="Coils"/>
    </source>
</evidence>
<evidence type="ECO:0000313" key="2">
    <source>
        <dbReference type="EMBL" id="APD19233.1"/>
    </source>
</evidence>
<protein>
    <submittedName>
        <fullName evidence="2">Helix-turn-helix DNA binding protein</fullName>
    </submittedName>
</protein>
<dbReference type="EMBL" id="KY130461">
    <property type="protein sequence ID" value="APD19233.1"/>
    <property type="molecule type" value="Genomic_DNA"/>
</dbReference>
<feature type="coiled-coil region" evidence="1">
    <location>
        <begin position="95"/>
        <end position="122"/>
    </location>
</feature>
<organism evidence="2 3">
    <name type="scientific">Mycobacterium phage Taptic</name>
    <dbReference type="NCBI Taxonomy" id="1920305"/>
    <lineage>
        <taxon>Viruses</taxon>
        <taxon>Duplodnaviria</taxon>
        <taxon>Heunggongvirae</taxon>
        <taxon>Uroviricota</taxon>
        <taxon>Caudoviricetes</taxon>
        <taxon>Northamptonvirus</taxon>
        <taxon>Northamptonvirus taptic</taxon>
    </lineage>
</organism>
<evidence type="ECO:0000313" key="3">
    <source>
        <dbReference type="Proteomes" id="UP000225735"/>
    </source>
</evidence>
<name>A0A1J0MDR4_9CAUD</name>
<dbReference type="Proteomes" id="UP000225735">
    <property type="component" value="Segment"/>
</dbReference>
<accession>A0A1J0MDR4</accession>
<sequence length="174" mass="19763">MASERWEPDNSIVEVALSTPKSTRRMTDLSGPDRSWLVAGLTLWGMTAQEIADRLSCSLRLVRTIRAEEMTQVCYLAQEREAALTDEVRQLDMTARMLRRERDCALQEVARLRAQLDQVIDAHVTGVLETFPKCGHPKVGYNVYKRAGRSYCRTCRRDWDQANRSAATRASVTA</sequence>
<proteinExistence type="predicted"/>
<reference evidence="2 3" key="1">
    <citation type="submission" date="2016-11" db="EMBL/GenBank/DDBJ databases">
        <authorList>
            <person name="Seier E.R."/>
            <person name="Hipwell C.M."/>
            <person name="Kelliher A.B."/>
            <person name="Lando N.A."/>
            <person name="Tsaousis B.E."/>
            <person name="Esposito E.C."/>
            <person name="Heckman E.L."/>
            <person name="Mageeney C.M."/>
            <person name="Kenna M.A."/>
            <person name="Ware V.C."/>
            <person name="Garlena R.A."/>
            <person name="Russell D.A."/>
            <person name="Pope W.H."/>
            <person name="Jacobs-Sera D."/>
            <person name="Hendrix R.W."/>
            <person name="Hatfull G.F."/>
        </authorList>
    </citation>
    <scope>NUCLEOTIDE SEQUENCE [LARGE SCALE GENOMIC DNA]</scope>
</reference>
<keyword evidence="3" id="KW-1185">Reference proteome</keyword>
<keyword evidence="1" id="KW-0175">Coiled coil</keyword>